<dbReference type="InterPro" id="IPR015943">
    <property type="entry name" value="WD40/YVTN_repeat-like_dom_sf"/>
</dbReference>
<evidence type="ECO:0000256" key="2">
    <source>
        <dbReference type="ARBA" id="ARBA00022737"/>
    </source>
</evidence>
<gene>
    <name evidence="6" type="ORF">HJC23_004069</name>
</gene>
<comment type="caution">
    <text evidence="6">The sequence shown here is derived from an EMBL/GenBank/DDBJ whole genome shotgun (WGS) entry which is preliminary data.</text>
</comment>
<feature type="region of interest" description="Disordered" evidence="4">
    <location>
        <begin position="1"/>
        <end position="85"/>
    </location>
</feature>
<accession>A0ABD3PJZ1</accession>
<name>A0ABD3PJZ1_9STRA</name>
<organism evidence="6 7">
    <name type="scientific">Cyclotella cryptica</name>
    <dbReference type="NCBI Taxonomy" id="29204"/>
    <lineage>
        <taxon>Eukaryota</taxon>
        <taxon>Sar</taxon>
        <taxon>Stramenopiles</taxon>
        <taxon>Ochrophyta</taxon>
        <taxon>Bacillariophyta</taxon>
        <taxon>Coscinodiscophyceae</taxon>
        <taxon>Thalassiosirophycidae</taxon>
        <taxon>Stephanodiscales</taxon>
        <taxon>Stephanodiscaceae</taxon>
        <taxon>Cyclotella</taxon>
    </lineage>
</organism>
<dbReference type="InterPro" id="IPR022052">
    <property type="entry name" value="Histone-bd_RBBP4-like_N"/>
</dbReference>
<dbReference type="EMBL" id="JABMIG020000164">
    <property type="protein sequence ID" value="KAL3787998.1"/>
    <property type="molecule type" value="Genomic_DNA"/>
</dbReference>
<feature type="compositionally biased region" description="Low complexity" evidence="4">
    <location>
        <begin position="14"/>
        <end position="26"/>
    </location>
</feature>
<dbReference type="Pfam" id="PF00400">
    <property type="entry name" value="WD40"/>
    <property type="match status" value="2"/>
</dbReference>
<dbReference type="InterPro" id="IPR036322">
    <property type="entry name" value="WD40_repeat_dom_sf"/>
</dbReference>
<protein>
    <recommendedName>
        <fullName evidence="5">Histone-binding protein RBBP4-like N-terminal domain-containing protein</fullName>
    </recommendedName>
</protein>
<feature type="compositionally biased region" description="Acidic residues" evidence="4">
    <location>
        <begin position="55"/>
        <end position="85"/>
    </location>
</feature>
<evidence type="ECO:0000259" key="5">
    <source>
        <dbReference type="Pfam" id="PF12265"/>
    </source>
</evidence>
<dbReference type="SMART" id="SM00320">
    <property type="entry name" value="WD40"/>
    <property type="match status" value="5"/>
</dbReference>
<dbReference type="InterPro" id="IPR051972">
    <property type="entry name" value="Glutamate-rich_WD_repeat"/>
</dbReference>
<reference evidence="6 7" key="1">
    <citation type="journal article" date="2020" name="G3 (Bethesda)">
        <title>Improved Reference Genome for Cyclotella cryptica CCMP332, a Model for Cell Wall Morphogenesis, Salinity Adaptation, and Lipid Production in Diatoms (Bacillariophyta).</title>
        <authorList>
            <person name="Roberts W.R."/>
            <person name="Downey K.M."/>
            <person name="Ruck E.C."/>
            <person name="Traller J.C."/>
            <person name="Alverson A.J."/>
        </authorList>
    </citation>
    <scope>NUCLEOTIDE SEQUENCE [LARGE SCALE GENOMIC DNA]</scope>
    <source>
        <strain evidence="6 7">CCMP332</strain>
    </source>
</reference>
<keyword evidence="7" id="KW-1185">Reference proteome</keyword>
<dbReference type="SUPFAM" id="SSF50978">
    <property type="entry name" value="WD40 repeat-like"/>
    <property type="match status" value="1"/>
</dbReference>
<proteinExistence type="predicted"/>
<sequence length="592" mass="65535">MGKKSKRSRKSESEQAAPTATAARATYSTPSLEDETRVAPSLRTSNPEQAAEENLQCEDPYEDLYEDDEESYEDVYESSGDEGEYDEMAIDYDKLPAISDNDGSCLPSKITSWNPFQSHDKSNLEMDESAYKMHHALTPEWPSLSLDILPDRTLGDNRTRFPHVVTMVVGSQAEGGKNKLTVLRMSDLSRMAGREKTEKELDDEMLGEEWKHEDSDQDEEESSSSDEEEEELDPILEHYSFPHEGGINRIRVCPQNYDVVAAWSDVGVVSLYDVGGALDLLDRSLMGSNNNGGNKKEKNTSETIGNKASNFQVRKMKKDPFFVYSGHSTEGYAIDWSSVIPGRLATADCHGHIHIWNATHPVTSKDVASKSSSPWGNSSFEVKPTYSPSGDNIDNPSVEDLQWSPTEATVLASAECGGYVRIYDVRCPNRAMISNKIHGSGADVNVISWNRLVSNLLASGGDDGSFCVWDLRNFQTPDKSQSPKPLARFHCHKAPITSLEWHPTDESMIAVSDDNGTYIYDLSIEEDDPEHSSSREADEVDNGGVEGVIPPQLLFVHSGSEMTKEVHWHPQIPSCVATTSLSGFSVFIPSNL</sequence>
<dbReference type="InterPro" id="IPR001680">
    <property type="entry name" value="WD40_rpt"/>
</dbReference>
<dbReference type="AlphaFoldDB" id="A0ABD3PJZ1"/>
<feature type="domain" description="Histone-binding protein RBBP4-like N-terminal" evidence="5">
    <location>
        <begin position="123"/>
        <end position="188"/>
    </location>
</feature>
<evidence type="ECO:0000256" key="4">
    <source>
        <dbReference type="SAM" id="MobiDB-lite"/>
    </source>
</evidence>
<feature type="repeat" description="WD" evidence="3">
    <location>
        <begin position="489"/>
        <end position="523"/>
    </location>
</feature>
<dbReference type="Pfam" id="PF12265">
    <property type="entry name" value="CAF1C_H4-bd"/>
    <property type="match status" value="1"/>
</dbReference>
<evidence type="ECO:0000256" key="3">
    <source>
        <dbReference type="PROSITE-ProRule" id="PRU00221"/>
    </source>
</evidence>
<feature type="compositionally biased region" description="Acidic residues" evidence="4">
    <location>
        <begin position="215"/>
        <end position="232"/>
    </location>
</feature>
<keyword evidence="1 3" id="KW-0853">WD repeat</keyword>
<dbReference type="Gene3D" id="2.130.10.10">
    <property type="entry name" value="YVTN repeat-like/Quinoprotein amine dehydrogenase"/>
    <property type="match status" value="1"/>
</dbReference>
<feature type="repeat" description="WD" evidence="3">
    <location>
        <begin position="437"/>
        <end position="479"/>
    </location>
</feature>
<keyword evidence="2" id="KW-0677">Repeat</keyword>
<dbReference type="PANTHER" id="PTHR45903:SF1">
    <property type="entry name" value="GLUTAMATE-RICH WD REPEAT-CONTAINING PROTEIN 1"/>
    <property type="match status" value="1"/>
</dbReference>
<feature type="region of interest" description="Disordered" evidence="4">
    <location>
        <begin position="191"/>
        <end position="232"/>
    </location>
</feature>
<dbReference type="Proteomes" id="UP001516023">
    <property type="component" value="Unassembled WGS sequence"/>
</dbReference>
<evidence type="ECO:0000313" key="6">
    <source>
        <dbReference type="EMBL" id="KAL3787998.1"/>
    </source>
</evidence>
<dbReference type="PANTHER" id="PTHR45903">
    <property type="entry name" value="GLUTAMATE-RICH WD REPEAT-CONTAINING PROTEIN 1"/>
    <property type="match status" value="1"/>
</dbReference>
<evidence type="ECO:0000256" key="1">
    <source>
        <dbReference type="ARBA" id="ARBA00022574"/>
    </source>
</evidence>
<dbReference type="PROSITE" id="PS50082">
    <property type="entry name" value="WD_REPEATS_2"/>
    <property type="match status" value="2"/>
</dbReference>
<evidence type="ECO:0000313" key="7">
    <source>
        <dbReference type="Proteomes" id="UP001516023"/>
    </source>
</evidence>